<name>A0A0K2GJE0_NITMO</name>
<proteinExistence type="predicted"/>
<accession>A0A0K2GJE0</accession>
<dbReference type="AlphaFoldDB" id="A0A0K2GJE0"/>
<dbReference type="CDD" id="cd04301">
    <property type="entry name" value="NAT_SF"/>
    <property type="match status" value="1"/>
</dbReference>
<dbReference type="InterPro" id="IPR050832">
    <property type="entry name" value="Bact_Acetyltransf"/>
</dbReference>
<sequence>MRHMKEDIGCAGTLIRPAVPQDGERIATLMREGVSDTVRRITIMCSPRLGRFVADELAAGGAQEYVVAVFDGRVMGTSAWRHADGSLHLDHLYVAPELRGRGIGSALVLDGLRRIRRSGESCLLLDVFDDTPRAVAWYRSWNMRQEQEFAWIQLPLPAGGPRSGRDLPSEWAEAQARQARYGFSQFTLSTATGTYRVGRLGERLFRCGTFGILDDVAALEELARFDPQRQLLCVGPATEVPIVVLRSGSIVARSERLTAPCEDVMACLESKVRRSS</sequence>
<feature type="domain" description="N-acetyltransferase" evidence="3">
    <location>
        <begin position="13"/>
        <end position="177"/>
    </location>
</feature>
<dbReference type="PATRIC" id="fig|42253.5.peg.4319"/>
<dbReference type="PROSITE" id="PS51186">
    <property type="entry name" value="GNAT"/>
    <property type="match status" value="1"/>
</dbReference>
<gene>
    <name evidence="4" type="ORF">NITMOv2_4377</name>
</gene>
<dbReference type="EMBL" id="CP011801">
    <property type="protein sequence ID" value="ALA60752.1"/>
    <property type="molecule type" value="Genomic_DNA"/>
</dbReference>
<evidence type="ECO:0000313" key="4">
    <source>
        <dbReference type="EMBL" id="ALA60752.1"/>
    </source>
</evidence>
<dbReference type="Proteomes" id="UP000069205">
    <property type="component" value="Chromosome"/>
</dbReference>
<organism evidence="4 5">
    <name type="scientific">Nitrospira moscoviensis</name>
    <dbReference type="NCBI Taxonomy" id="42253"/>
    <lineage>
        <taxon>Bacteria</taxon>
        <taxon>Pseudomonadati</taxon>
        <taxon>Nitrospirota</taxon>
        <taxon>Nitrospiria</taxon>
        <taxon>Nitrospirales</taxon>
        <taxon>Nitrospiraceae</taxon>
        <taxon>Nitrospira</taxon>
    </lineage>
</organism>
<evidence type="ECO:0000259" key="3">
    <source>
        <dbReference type="PROSITE" id="PS51186"/>
    </source>
</evidence>
<evidence type="ECO:0000313" key="5">
    <source>
        <dbReference type="Proteomes" id="UP000069205"/>
    </source>
</evidence>
<evidence type="ECO:0000256" key="2">
    <source>
        <dbReference type="ARBA" id="ARBA00023315"/>
    </source>
</evidence>
<dbReference type="RefSeq" id="WP_053381559.1">
    <property type="nucleotide sequence ID" value="NZ_CP011801.1"/>
</dbReference>
<dbReference type="STRING" id="42253.NITMOv2_4377"/>
<reference evidence="4 5" key="1">
    <citation type="journal article" date="2015" name="Proc. Natl. Acad. Sci. U.S.A.">
        <title>Expanded metabolic versatility of ubiquitous nitrite-oxidizing bacteria from the genus Nitrospira.</title>
        <authorList>
            <person name="Koch H."/>
            <person name="Lucker S."/>
            <person name="Albertsen M."/>
            <person name="Kitzinger K."/>
            <person name="Herbold C."/>
            <person name="Spieck E."/>
            <person name="Nielsen P.H."/>
            <person name="Wagner M."/>
            <person name="Daims H."/>
        </authorList>
    </citation>
    <scope>NUCLEOTIDE SEQUENCE [LARGE SCALE GENOMIC DNA]</scope>
    <source>
        <strain evidence="4 5">NSP M-1</strain>
    </source>
</reference>
<dbReference type="Gene3D" id="3.40.630.30">
    <property type="match status" value="1"/>
</dbReference>
<dbReference type="GO" id="GO:0016747">
    <property type="term" value="F:acyltransferase activity, transferring groups other than amino-acyl groups"/>
    <property type="evidence" value="ECO:0007669"/>
    <property type="project" value="InterPro"/>
</dbReference>
<keyword evidence="2" id="KW-0012">Acyltransferase</keyword>
<protein>
    <recommendedName>
        <fullName evidence="3">N-acetyltransferase domain-containing protein</fullName>
    </recommendedName>
</protein>
<dbReference type="InterPro" id="IPR016181">
    <property type="entry name" value="Acyl_CoA_acyltransferase"/>
</dbReference>
<dbReference type="SUPFAM" id="SSF55729">
    <property type="entry name" value="Acyl-CoA N-acyltransferases (Nat)"/>
    <property type="match status" value="1"/>
</dbReference>
<dbReference type="InterPro" id="IPR000182">
    <property type="entry name" value="GNAT_dom"/>
</dbReference>
<keyword evidence="5" id="KW-1185">Reference proteome</keyword>
<dbReference type="OrthoDB" id="5419426at2"/>
<dbReference type="Pfam" id="PF00583">
    <property type="entry name" value="Acetyltransf_1"/>
    <property type="match status" value="1"/>
</dbReference>
<dbReference type="PANTHER" id="PTHR43877">
    <property type="entry name" value="AMINOALKYLPHOSPHONATE N-ACETYLTRANSFERASE-RELATED-RELATED"/>
    <property type="match status" value="1"/>
</dbReference>
<dbReference type="KEGG" id="nmv:NITMOv2_4377"/>
<keyword evidence="1" id="KW-0808">Transferase</keyword>
<evidence type="ECO:0000256" key="1">
    <source>
        <dbReference type="ARBA" id="ARBA00022679"/>
    </source>
</evidence>